<accession>A0A6J4TBM3</accession>
<proteinExistence type="predicted"/>
<reference evidence="2" key="1">
    <citation type="submission" date="2020-02" db="EMBL/GenBank/DDBJ databases">
        <authorList>
            <person name="Meier V. D."/>
        </authorList>
    </citation>
    <scope>NUCLEOTIDE SEQUENCE</scope>
    <source>
        <strain evidence="2">AVDCRST_MAG30</strain>
    </source>
</reference>
<name>A0A6J4TBM3_9ACTN</name>
<evidence type="ECO:0000313" key="2">
    <source>
        <dbReference type="EMBL" id="CAA9518430.1"/>
    </source>
</evidence>
<dbReference type="EMBL" id="CADCVS010000374">
    <property type="protein sequence ID" value="CAA9518430.1"/>
    <property type="molecule type" value="Genomic_DNA"/>
</dbReference>
<feature type="non-terminal residue" evidence="2">
    <location>
        <position position="118"/>
    </location>
</feature>
<feature type="non-terminal residue" evidence="2">
    <location>
        <position position="1"/>
    </location>
</feature>
<dbReference type="AlphaFoldDB" id="A0A6J4TBM3"/>
<feature type="region of interest" description="Disordered" evidence="1">
    <location>
        <begin position="85"/>
        <end position="106"/>
    </location>
</feature>
<evidence type="ECO:0000256" key="1">
    <source>
        <dbReference type="SAM" id="MobiDB-lite"/>
    </source>
</evidence>
<protein>
    <submittedName>
        <fullName evidence="2">[NiFe] hydrogenase nickel incorporation protein HypA</fullName>
    </submittedName>
</protein>
<sequence>ARALDRPGHRGRRRPHRGGGARDARPRARRAAAPGRPLGPRVLLRAVHARDARGGRRARARGGAGRGRVPRVRRAVGARRLPPRLRGVRRAGRGRDAGRGAAGRVAGAGCGAVEEWRL</sequence>
<feature type="compositionally biased region" description="Basic residues" evidence="1">
    <location>
        <begin position="9"/>
        <end position="19"/>
    </location>
</feature>
<gene>
    <name evidence="2" type="ORF">AVDCRST_MAG30-2909</name>
</gene>
<feature type="compositionally biased region" description="Low complexity" evidence="1">
    <location>
        <begin position="31"/>
        <end position="41"/>
    </location>
</feature>
<organism evidence="2">
    <name type="scientific">uncultured Solirubrobacteraceae bacterium</name>
    <dbReference type="NCBI Taxonomy" id="1162706"/>
    <lineage>
        <taxon>Bacteria</taxon>
        <taxon>Bacillati</taxon>
        <taxon>Actinomycetota</taxon>
        <taxon>Thermoleophilia</taxon>
        <taxon>Solirubrobacterales</taxon>
        <taxon>Solirubrobacteraceae</taxon>
        <taxon>environmental samples</taxon>
    </lineage>
</organism>
<feature type="region of interest" description="Disordered" evidence="1">
    <location>
        <begin position="1"/>
        <end position="71"/>
    </location>
</feature>